<evidence type="ECO:0000256" key="5">
    <source>
        <dbReference type="ARBA" id="ARBA00022989"/>
    </source>
</evidence>
<gene>
    <name evidence="8" type="ORF">M2319_003307</name>
</gene>
<protein>
    <submittedName>
        <fullName evidence="8">Type IV secretion system protein VirD4</fullName>
    </submittedName>
</protein>
<keyword evidence="4 7" id="KW-0812">Transmembrane</keyword>
<evidence type="ECO:0000313" key="9">
    <source>
        <dbReference type="Proteomes" id="UP001209755"/>
    </source>
</evidence>
<name>A0ABT3HF96_9HYPH</name>
<evidence type="ECO:0000256" key="3">
    <source>
        <dbReference type="ARBA" id="ARBA00022475"/>
    </source>
</evidence>
<keyword evidence="5 7" id="KW-1133">Transmembrane helix</keyword>
<evidence type="ECO:0000256" key="2">
    <source>
        <dbReference type="ARBA" id="ARBA00008806"/>
    </source>
</evidence>
<feature type="transmembrane region" description="Helical" evidence="7">
    <location>
        <begin position="30"/>
        <end position="48"/>
    </location>
</feature>
<dbReference type="PANTHER" id="PTHR37937:SF1">
    <property type="entry name" value="CONJUGATIVE TRANSFER: DNA TRANSPORT"/>
    <property type="match status" value="1"/>
</dbReference>
<feature type="transmembrane region" description="Helical" evidence="7">
    <location>
        <begin position="54"/>
        <end position="73"/>
    </location>
</feature>
<dbReference type="PANTHER" id="PTHR37937">
    <property type="entry name" value="CONJUGATIVE TRANSFER: DNA TRANSPORT"/>
    <property type="match status" value="1"/>
</dbReference>
<sequence length="559" mass="61769">MFLLTLFGGLLVGFLPVLILFLARRTIDIALAVLALSVLYIVLVPGSGIGVSTISAVVGFWVGLAGAWIWLFGIPRVPKLTTFGSSEWANYDHLDEGGYFVPNGFLLGEFELPKQEAKKVGETRKTIYYGGDRHLLTIAPTRAGKGVSAIIPNLLTYSGSTIVIDPKGENALITAIQRIKMGQDVFLIDPWRILPKALDQYQACFNPLEWLQADKDDLAENAMLLADALVLPSTGSDKFWDEEAKALLMGLILYVATSPAEKNNRHLGRVRELLTLGSEELNNLFVIMSNSKVPIVCSTGERSLQKDERLFSSVLAVAQSHTHFLESPHIKRNLMSSDFQFEELKERPITVYLILPADRLDTFGRWLRLLIQQAITVNARNISAHPAKPLLFMLDEMSALGQLRMVEQAYSLMAGFGMQLWGIVQDFSQLERIYGTSGWQTFIANAGAIQYLGSRDEKTAGYVSKLCGVTTILSLSTAISNAVTSAMKGGSSTETTTKTRSEAQRSLAYPDELMRLSKDRQILLLENANPINAGRIVWYADPRLKSLGVDLAKVRHQQT</sequence>
<dbReference type="InterPro" id="IPR051539">
    <property type="entry name" value="T4SS-coupling_protein"/>
</dbReference>
<evidence type="ECO:0000313" key="8">
    <source>
        <dbReference type="EMBL" id="MCW2308956.1"/>
    </source>
</evidence>
<feature type="transmembrane region" description="Helical" evidence="7">
    <location>
        <begin position="6"/>
        <end position="23"/>
    </location>
</feature>
<dbReference type="SUPFAM" id="SSF52540">
    <property type="entry name" value="P-loop containing nucleoside triphosphate hydrolases"/>
    <property type="match status" value="1"/>
</dbReference>
<dbReference type="RefSeq" id="WP_264602553.1">
    <property type="nucleotide sequence ID" value="NZ_JAOQNS010000010.1"/>
</dbReference>
<dbReference type="Gene3D" id="3.40.50.300">
    <property type="entry name" value="P-loop containing nucleotide triphosphate hydrolases"/>
    <property type="match status" value="1"/>
</dbReference>
<evidence type="ECO:0000256" key="7">
    <source>
        <dbReference type="SAM" id="Phobius"/>
    </source>
</evidence>
<evidence type="ECO:0000256" key="4">
    <source>
        <dbReference type="ARBA" id="ARBA00022692"/>
    </source>
</evidence>
<accession>A0ABT3HF96</accession>
<dbReference type="Pfam" id="PF02534">
    <property type="entry name" value="T4SS-DNA_transf"/>
    <property type="match status" value="1"/>
</dbReference>
<dbReference type="CDD" id="cd01127">
    <property type="entry name" value="TrwB_TraG_TraD_VirD4"/>
    <property type="match status" value="2"/>
</dbReference>
<dbReference type="Proteomes" id="UP001209755">
    <property type="component" value="Unassembled WGS sequence"/>
</dbReference>
<dbReference type="InterPro" id="IPR003688">
    <property type="entry name" value="TraG/VirD4"/>
</dbReference>
<keyword evidence="9" id="KW-1185">Reference proteome</keyword>
<proteinExistence type="inferred from homology"/>
<keyword evidence="3" id="KW-1003">Cell membrane</keyword>
<reference evidence="9" key="1">
    <citation type="submission" date="2023-07" db="EMBL/GenBank/DDBJ databases">
        <title>Genome sequencing of Purple Non-Sulfur Bacteria from various extreme environments.</title>
        <authorList>
            <person name="Mayer M."/>
        </authorList>
    </citation>
    <scope>NUCLEOTIDE SEQUENCE [LARGE SCALE GENOMIC DNA]</scope>
    <source>
        <strain evidence="9">DSM 17935</strain>
    </source>
</reference>
<evidence type="ECO:0000256" key="1">
    <source>
        <dbReference type="ARBA" id="ARBA00004651"/>
    </source>
</evidence>
<comment type="caution">
    <text evidence="8">The sequence shown here is derived from an EMBL/GenBank/DDBJ whole genome shotgun (WGS) entry which is preliminary data.</text>
</comment>
<dbReference type="EMBL" id="JAOQNS010000010">
    <property type="protein sequence ID" value="MCW2308956.1"/>
    <property type="molecule type" value="Genomic_DNA"/>
</dbReference>
<dbReference type="InterPro" id="IPR027417">
    <property type="entry name" value="P-loop_NTPase"/>
</dbReference>
<evidence type="ECO:0000256" key="6">
    <source>
        <dbReference type="ARBA" id="ARBA00023136"/>
    </source>
</evidence>
<organism evidence="8 9">
    <name type="scientific">Rhodobium gokarnense</name>
    <dbReference type="NCBI Taxonomy" id="364296"/>
    <lineage>
        <taxon>Bacteria</taxon>
        <taxon>Pseudomonadati</taxon>
        <taxon>Pseudomonadota</taxon>
        <taxon>Alphaproteobacteria</taxon>
        <taxon>Hyphomicrobiales</taxon>
        <taxon>Rhodobiaceae</taxon>
        <taxon>Rhodobium</taxon>
    </lineage>
</organism>
<comment type="similarity">
    <text evidence="2">Belongs to the VirD4/TraG family.</text>
</comment>
<comment type="subcellular location">
    <subcellularLocation>
        <location evidence="1">Cell membrane</location>
        <topology evidence="1">Multi-pass membrane protein</topology>
    </subcellularLocation>
</comment>
<keyword evidence="6 7" id="KW-0472">Membrane</keyword>